<keyword evidence="1" id="KW-0472">Membrane</keyword>
<keyword evidence="1" id="KW-0812">Transmembrane</keyword>
<proteinExistence type="predicted"/>
<protein>
    <submittedName>
        <fullName evidence="2">Uncharacterized protein</fullName>
    </submittedName>
</protein>
<evidence type="ECO:0000256" key="1">
    <source>
        <dbReference type="SAM" id="Phobius"/>
    </source>
</evidence>
<keyword evidence="1" id="KW-1133">Transmembrane helix</keyword>
<name>A0A2M7XBH9_9BACT</name>
<organism evidence="2 3">
    <name type="scientific">Candidatus Uhrbacteria bacterium CG_4_9_14_3_um_filter_50_9</name>
    <dbReference type="NCBI Taxonomy" id="1975035"/>
    <lineage>
        <taxon>Bacteria</taxon>
        <taxon>Candidatus Uhriibacteriota</taxon>
    </lineage>
</organism>
<feature type="transmembrane region" description="Helical" evidence="1">
    <location>
        <begin position="106"/>
        <end position="125"/>
    </location>
</feature>
<dbReference type="EMBL" id="PFWU01000047">
    <property type="protein sequence ID" value="PJA45193.1"/>
    <property type="molecule type" value="Genomic_DNA"/>
</dbReference>
<evidence type="ECO:0000313" key="3">
    <source>
        <dbReference type="Proteomes" id="UP000229385"/>
    </source>
</evidence>
<comment type="caution">
    <text evidence="2">The sequence shown here is derived from an EMBL/GenBank/DDBJ whole genome shotgun (WGS) entry which is preliminary data.</text>
</comment>
<reference evidence="3" key="1">
    <citation type="submission" date="2017-09" db="EMBL/GenBank/DDBJ databases">
        <title>Depth-based differentiation of microbial function through sediment-hosted aquifers and enrichment of novel symbionts in the deep terrestrial subsurface.</title>
        <authorList>
            <person name="Probst A.J."/>
            <person name="Ladd B."/>
            <person name="Jarett J.K."/>
            <person name="Geller-Mcgrath D.E."/>
            <person name="Sieber C.M.K."/>
            <person name="Emerson J.B."/>
            <person name="Anantharaman K."/>
            <person name="Thomas B.C."/>
            <person name="Malmstrom R."/>
            <person name="Stieglmeier M."/>
            <person name="Klingl A."/>
            <person name="Woyke T."/>
            <person name="Ryan C.M."/>
            <person name="Banfield J.F."/>
        </authorList>
    </citation>
    <scope>NUCLEOTIDE SEQUENCE [LARGE SCALE GENOMIC DNA]</scope>
</reference>
<dbReference type="Proteomes" id="UP000229385">
    <property type="component" value="Unassembled WGS sequence"/>
</dbReference>
<dbReference type="AlphaFoldDB" id="A0A2M7XBH9"/>
<sequence>MEGRSCKICLEKVELWNEQCQGCGYHLVLEPDEKLQARYLRAPSLGALFWTQGWTFGARLYLWFLLSLIPVFGLIALFVCVFFGRRWSWKYGGWADWEEFTERMKVMDALGLIWILGLLIGYGWLRFSGGL</sequence>
<evidence type="ECO:0000313" key="2">
    <source>
        <dbReference type="EMBL" id="PJA45193.1"/>
    </source>
</evidence>
<gene>
    <name evidence="2" type="ORF">CO174_04485</name>
</gene>
<accession>A0A2M7XBH9</accession>
<feature type="transmembrane region" description="Helical" evidence="1">
    <location>
        <begin position="60"/>
        <end position="85"/>
    </location>
</feature>